<dbReference type="Proteomes" id="UP001634393">
    <property type="component" value="Unassembled WGS sequence"/>
</dbReference>
<proteinExistence type="predicted"/>
<evidence type="ECO:0000313" key="2">
    <source>
        <dbReference type="Proteomes" id="UP001634393"/>
    </source>
</evidence>
<gene>
    <name evidence="1" type="ORF">ACJIZ3_008914</name>
</gene>
<accession>A0ABD3TCR6</accession>
<comment type="caution">
    <text evidence="1">The sequence shown here is derived from an EMBL/GenBank/DDBJ whole genome shotgun (WGS) entry which is preliminary data.</text>
</comment>
<evidence type="ECO:0000313" key="1">
    <source>
        <dbReference type="EMBL" id="KAL3834178.1"/>
    </source>
</evidence>
<name>A0ABD3TCR6_9LAMI</name>
<organism evidence="1 2">
    <name type="scientific">Penstemon smallii</name>
    <dbReference type="NCBI Taxonomy" id="265156"/>
    <lineage>
        <taxon>Eukaryota</taxon>
        <taxon>Viridiplantae</taxon>
        <taxon>Streptophyta</taxon>
        <taxon>Embryophyta</taxon>
        <taxon>Tracheophyta</taxon>
        <taxon>Spermatophyta</taxon>
        <taxon>Magnoliopsida</taxon>
        <taxon>eudicotyledons</taxon>
        <taxon>Gunneridae</taxon>
        <taxon>Pentapetalae</taxon>
        <taxon>asterids</taxon>
        <taxon>lamiids</taxon>
        <taxon>Lamiales</taxon>
        <taxon>Plantaginaceae</taxon>
        <taxon>Cheloneae</taxon>
        <taxon>Penstemon</taxon>
    </lineage>
</organism>
<protein>
    <submittedName>
        <fullName evidence="1">Uncharacterized protein</fullName>
    </submittedName>
</protein>
<dbReference type="AlphaFoldDB" id="A0ABD3TCR6"/>
<sequence>MDVEKKEKLLSLALDMYRQRSVHMDVADPSAIASSSNSTVSSFASLSRTPVYFTSMGCTDVVMSTNGDYFVQENSDTLHMPSLCLPPDASPPLVLRRSSRLVTGQASFLQSGSYDHLQRRTIRNEKDRTRYAAMDVVAQEDLLCRNRAHSTLVTEQPMTSSQGY</sequence>
<keyword evidence="2" id="KW-1185">Reference proteome</keyword>
<reference evidence="1 2" key="1">
    <citation type="submission" date="2024-12" db="EMBL/GenBank/DDBJ databases">
        <title>The unique morphological basis and parallel evolutionary history of personate flowers in Penstemon.</title>
        <authorList>
            <person name="Depatie T.H."/>
            <person name="Wessinger C.A."/>
        </authorList>
    </citation>
    <scope>NUCLEOTIDE SEQUENCE [LARGE SCALE GENOMIC DNA]</scope>
    <source>
        <strain evidence="1">WTNN_2</strain>
        <tissue evidence="1">Leaf</tissue>
    </source>
</reference>
<dbReference type="EMBL" id="JBJXBP010000004">
    <property type="protein sequence ID" value="KAL3834178.1"/>
    <property type="molecule type" value="Genomic_DNA"/>
</dbReference>